<dbReference type="InterPro" id="IPR006171">
    <property type="entry name" value="TOPRIM_dom"/>
</dbReference>
<accession>A0A0K2RXL1</accession>
<evidence type="ECO:0000256" key="11">
    <source>
        <dbReference type="ARBA" id="ARBA00023163"/>
    </source>
</evidence>
<evidence type="ECO:0000256" key="9">
    <source>
        <dbReference type="ARBA" id="ARBA00022842"/>
    </source>
</evidence>
<keyword evidence="8 12" id="KW-0862">Zinc</keyword>
<dbReference type="GO" id="GO:0008270">
    <property type="term" value="F:zinc ion binding"/>
    <property type="evidence" value="ECO:0007669"/>
    <property type="project" value="UniProtKB-UniRule"/>
</dbReference>
<dbReference type="Proteomes" id="UP000066203">
    <property type="component" value="Chromosome"/>
</dbReference>
<keyword evidence="10 12" id="KW-0238">DNA-binding</keyword>
<dbReference type="SUPFAM" id="SSF56731">
    <property type="entry name" value="DNA primase core"/>
    <property type="match status" value="1"/>
</dbReference>
<proteinExistence type="inferred from homology"/>
<feature type="domain" description="Toprim" evidence="14">
    <location>
        <begin position="261"/>
        <end position="348"/>
    </location>
</feature>
<dbReference type="InterPro" id="IPR036977">
    <property type="entry name" value="DNA_primase_Znf_CHC2"/>
</dbReference>
<dbReference type="Pfam" id="PF10410">
    <property type="entry name" value="DnaB_bind"/>
    <property type="match status" value="1"/>
</dbReference>
<dbReference type="Gene3D" id="3.40.1360.10">
    <property type="match status" value="1"/>
</dbReference>
<dbReference type="InterPro" id="IPR050219">
    <property type="entry name" value="DnaG_primase"/>
</dbReference>
<evidence type="ECO:0000313" key="16">
    <source>
        <dbReference type="Proteomes" id="UP000066203"/>
    </source>
</evidence>
<feature type="compositionally biased region" description="Low complexity" evidence="13">
    <location>
        <begin position="496"/>
        <end position="507"/>
    </location>
</feature>
<dbReference type="NCBIfam" id="TIGR01391">
    <property type="entry name" value="dnaG"/>
    <property type="match status" value="1"/>
</dbReference>
<dbReference type="FunFam" id="3.90.980.10:FF:000001">
    <property type="entry name" value="DNA primase"/>
    <property type="match status" value="1"/>
</dbReference>
<evidence type="ECO:0000256" key="4">
    <source>
        <dbReference type="ARBA" id="ARBA00022695"/>
    </source>
</evidence>
<dbReference type="InterPro" id="IPR013264">
    <property type="entry name" value="DNAG_N"/>
</dbReference>
<feature type="compositionally biased region" description="Low complexity" evidence="13">
    <location>
        <begin position="465"/>
        <end position="488"/>
    </location>
</feature>
<keyword evidence="5 12" id="KW-0235">DNA replication</keyword>
<keyword evidence="7 12" id="KW-0863">Zinc-finger</keyword>
<evidence type="ECO:0000256" key="1">
    <source>
        <dbReference type="ARBA" id="ARBA00022478"/>
    </source>
</evidence>
<dbReference type="Gene3D" id="3.90.580.10">
    <property type="entry name" value="Zinc finger, CHC2-type domain"/>
    <property type="match status" value="1"/>
</dbReference>
<evidence type="ECO:0000256" key="12">
    <source>
        <dbReference type="HAMAP-Rule" id="MF_00974"/>
    </source>
</evidence>
<feature type="zinc finger region" description="CHC2-type" evidence="12">
    <location>
        <begin position="41"/>
        <end position="65"/>
    </location>
</feature>
<dbReference type="GO" id="GO:0005737">
    <property type="term" value="C:cytoplasm"/>
    <property type="evidence" value="ECO:0007669"/>
    <property type="project" value="TreeGrafter"/>
</dbReference>
<keyword evidence="9" id="KW-0460">Magnesium</keyword>
<dbReference type="GO" id="GO:0000428">
    <property type="term" value="C:DNA-directed RNA polymerase complex"/>
    <property type="evidence" value="ECO:0007669"/>
    <property type="project" value="UniProtKB-KW"/>
</dbReference>
<keyword evidence="11 12" id="KW-0804">Transcription</keyword>
<evidence type="ECO:0000256" key="2">
    <source>
        <dbReference type="ARBA" id="ARBA00022515"/>
    </source>
</evidence>
<evidence type="ECO:0000256" key="13">
    <source>
        <dbReference type="SAM" id="MobiDB-lite"/>
    </source>
</evidence>
<dbReference type="RefSeq" id="WP_060823764.1">
    <property type="nucleotide sequence ID" value="NZ_AP014938.1"/>
</dbReference>
<dbReference type="SMART" id="SM00400">
    <property type="entry name" value="ZnF_CHCC"/>
    <property type="match status" value="1"/>
</dbReference>
<comment type="catalytic activity">
    <reaction evidence="12">
        <text>ssDNA + n NTP = ssDNA/pppN(pN)n-1 hybrid + (n-1) diphosphate.</text>
        <dbReference type="EC" id="2.7.7.101"/>
    </reaction>
</comment>
<dbReference type="SUPFAM" id="SSF57783">
    <property type="entry name" value="Zinc beta-ribbon"/>
    <property type="match status" value="1"/>
</dbReference>
<keyword evidence="3 12" id="KW-0808">Transferase</keyword>
<dbReference type="Pfam" id="PF01807">
    <property type="entry name" value="Zn_ribbon_DnaG"/>
    <property type="match status" value="1"/>
</dbReference>
<name>A0A0K2RXL1_9MICC</name>
<dbReference type="FunFam" id="3.90.580.10:FF:000001">
    <property type="entry name" value="DNA primase"/>
    <property type="match status" value="1"/>
</dbReference>
<dbReference type="InterPro" id="IPR013173">
    <property type="entry name" value="DNA_primase_DnaG_DnaB-bd_dom"/>
</dbReference>
<comment type="function">
    <text evidence="12">RNA polymerase that catalyzes the synthesis of short RNA molecules used as primers for DNA polymerase during DNA replication.</text>
</comment>
<dbReference type="AlphaFoldDB" id="A0A0K2RXL1"/>
<dbReference type="InterPro" id="IPR037068">
    <property type="entry name" value="DNA_primase_core_N_sf"/>
</dbReference>
<protein>
    <recommendedName>
        <fullName evidence="12">DNA primase</fullName>
        <ecNumber evidence="12">2.7.7.101</ecNumber>
    </recommendedName>
</protein>
<keyword evidence="6 12" id="KW-0479">Metal-binding</keyword>
<evidence type="ECO:0000256" key="8">
    <source>
        <dbReference type="ARBA" id="ARBA00022833"/>
    </source>
</evidence>
<evidence type="ECO:0000256" key="3">
    <source>
        <dbReference type="ARBA" id="ARBA00022679"/>
    </source>
</evidence>
<comment type="similarity">
    <text evidence="12">Belongs to the DnaG primase family.</text>
</comment>
<dbReference type="HAMAP" id="MF_00974">
    <property type="entry name" value="DNA_primase_DnaG"/>
    <property type="match status" value="1"/>
</dbReference>
<dbReference type="GO" id="GO:0003899">
    <property type="term" value="F:DNA-directed RNA polymerase activity"/>
    <property type="evidence" value="ECO:0007669"/>
    <property type="project" value="UniProtKB-UniRule"/>
</dbReference>
<dbReference type="GO" id="GO:1990077">
    <property type="term" value="C:primosome complex"/>
    <property type="evidence" value="ECO:0007669"/>
    <property type="project" value="UniProtKB-KW"/>
</dbReference>
<sequence length="711" mass="77785">MAGLIRKEDIDEVRARTDIREIIEGYVSLKSAGIGTFKGLCPFHDERTPSFNVRPQVGSYHCFGCGESGDVYSFVMAMEHTSFVETVERLAARIGYTLHYEGGKPGDRYEAGMRRRLLDAHKIAAEFFERNLYSADAQEAQRFLGARGFDPAATRKFGVGYAPRGWDHLLKHLRSQGFTDEELKATGMFSEGNRGLYDRFRGRIIWPIRTIAGETIGFGARRLFDDDQGPKYLNTPETQLYKKSQVLYGIDLAKRDMTKTKQVVIVEGYTDVMAAHLAGITTAVATCGTAFGPGHIKMVRRMITDDGSGGEIIFTFDGDAAGQKAAMAAFQEDQRFVAQTFVAVAENGMDPCDLRLHKGDAAVRSLIASRRPLFEFAIDSTLAKYDLATLEGRVLAMRAIAPIIAGIKDRDLRPAYMRKVSGQLGLELDEIQRAVAYAQNHPKLSRSQQAEAPAAAPRYERLNEGPQGVPGTPGTPSYAGAPGYTGAQGYAGGQGTVHADAPYDPAYDAPPPEDHAAPSAYAGQNAAAHPPSSIQTTAPQPEATVPAVEEFLTPDPRDPVARLEKAALEIALQHPELISVEQWRNLATVQFRYRTHREVAAGIIHAATVMAPTPGIEWINCVRSGAVDGVHPAIAELAVSPLPVSSAERLPGFVTGALNALFEQQIARQKSDLMMRLEQLSANPDDEEFEAVQRQLLELEMRRRQLTAQRG</sequence>
<dbReference type="PROSITE" id="PS50880">
    <property type="entry name" value="TOPRIM"/>
    <property type="match status" value="1"/>
</dbReference>
<reference evidence="16" key="1">
    <citation type="submission" date="2015-08" db="EMBL/GenBank/DDBJ databases">
        <title>Complete genome sequence of Rothia mucilaginosa strain NUM-Rm6536.</title>
        <authorList>
            <person name="Nambu T."/>
        </authorList>
    </citation>
    <scope>NUCLEOTIDE SEQUENCE [LARGE SCALE GENOMIC DNA]</scope>
    <source>
        <strain evidence="16">NUM-Rm6536</strain>
    </source>
</reference>
<dbReference type="EMBL" id="AP014938">
    <property type="protein sequence ID" value="BAS19564.1"/>
    <property type="molecule type" value="Genomic_DNA"/>
</dbReference>
<dbReference type="Pfam" id="PF08278">
    <property type="entry name" value="DnaG_DnaB_bind"/>
    <property type="match status" value="1"/>
</dbReference>
<evidence type="ECO:0000259" key="14">
    <source>
        <dbReference type="PROSITE" id="PS50880"/>
    </source>
</evidence>
<dbReference type="InterPro" id="IPR019475">
    <property type="entry name" value="DNA_primase_DnaB-bd"/>
</dbReference>
<dbReference type="PATRIC" id="fig|43675.28.peg.322"/>
<comment type="domain">
    <text evidence="12">Contains an N-terminal zinc-binding domain, a central core domain that contains the primase activity, and a C-terminal DnaB-binding domain.</text>
</comment>
<keyword evidence="2 12" id="KW-0639">Primosome</keyword>
<dbReference type="Pfam" id="PF08275">
    <property type="entry name" value="DNAG_N"/>
    <property type="match status" value="1"/>
</dbReference>
<dbReference type="CDD" id="cd03364">
    <property type="entry name" value="TOPRIM_DnaG_primases"/>
    <property type="match status" value="1"/>
</dbReference>
<evidence type="ECO:0000313" key="15">
    <source>
        <dbReference type="EMBL" id="BAS19564.1"/>
    </source>
</evidence>
<organism evidence="15">
    <name type="scientific">Rothia mucilaginosa</name>
    <dbReference type="NCBI Taxonomy" id="43675"/>
    <lineage>
        <taxon>Bacteria</taxon>
        <taxon>Bacillati</taxon>
        <taxon>Actinomycetota</taxon>
        <taxon>Actinomycetes</taxon>
        <taxon>Micrococcales</taxon>
        <taxon>Micrococcaceae</taxon>
        <taxon>Rothia</taxon>
    </lineage>
</organism>
<dbReference type="GO" id="GO:0006269">
    <property type="term" value="P:DNA replication, synthesis of primer"/>
    <property type="evidence" value="ECO:0007669"/>
    <property type="project" value="UniProtKB-UniRule"/>
</dbReference>
<evidence type="ECO:0000256" key="10">
    <source>
        <dbReference type="ARBA" id="ARBA00023125"/>
    </source>
</evidence>
<dbReference type="PANTHER" id="PTHR30313:SF2">
    <property type="entry name" value="DNA PRIMASE"/>
    <property type="match status" value="1"/>
</dbReference>
<gene>
    <name evidence="12" type="primary">dnaG</name>
    <name evidence="15" type="ORF">RM6536_0317</name>
</gene>
<evidence type="ECO:0000256" key="7">
    <source>
        <dbReference type="ARBA" id="ARBA00022771"/>
    </source>
</evidence>
<comment type="subunit">
    <text evidence="12">Monomer. Interacts with DnaB.</text>
</comment>
<dbReference type="InterPro" id="IPR030846">
    <property type="entry name" value="DnaG_bac"/>
</dbReference>
<keyword evidence="4 12" id="KW-0548">Nucleotidyltransferase</keyword>
<dbReference type="InterPro" id="IPR034151">
    <property type="entry name" value="TOPRIM_DnaG_bac"/>
</dbReference>
<evidence type="ECO:0000256" key="6">
    <source>
        <dbReference type="ARBA" id="ARBA00022723"/>
    </source>
</evidence>
<dbReference type="EC" id="2.7.7.101" evidence="12"/>
<feature type="region of interest" description="Disordered" evidence="13">
    <location>
        <begin position="461"/>
        <end position="544"/>
    </location>
</feature>
<evidence type="ECO:0000256" key="5">
    <source>
        <dbReference type="ARBA" id="ARBA00022705"/>
    </source>
</evidence>
<dbReference type="PANTHER" id="PTHR30313">
    <property type="entry name" value="DNA PRIMASE"/>
    <property type="match status" value="1"/>
</dbReference>
<dbReference type="Pfam" id="PF13662">
    <property type="entry name" value="Toprim_4"/>
    <property type="match status" value="1"/>
</dbReference>
<keyword evidence="1 12" id="KW-0240">DNA-directed RNA polymerase</keyword>
<dbReference type="InterPro" id="IPR006295">
    <property type="entry name" value="DNA_primase_DnaG"/>
</dbReference>
<dbReference type="Gene3D" id="3.90.980.10">
    <property type="entry name" value="DNA primase, catalytic core, N-terminal domain"/>
    <property type="match status" value="1"/>
</dbReference>
<comment type="cofactor">
    <cofactor evidence="12">
        <name>Zn(2+)</name>
        <dbReference type="ChEBI" id="CHEBI:29105"/>
    </cofactor>
    <text evidence="12">Binds 1 zinc ion per monomer.</text>
</comment>
<dbReference type="InterPro" id="IPR002694">
    <property type="entry name" value="Znf_CHC2"/>
</dbReference>
<dbReference type="GO" id="GO:0003677">
    <property type="term" value="F:DNA binding"/>
    <property type="evidence" value="ECO:0007669"/>
    <property type="project" value="UniProtKB-KW"/>
</dbReference>
<dbReference type="SMART" id="SM00493">
    <property type="entry name" value="TOPRIM"/>
    <property type="match status" value="1"/>
</dbReference>